<dbReference type="InterPro" id="IPR000688">
    <property type="entry name" value="HypA/HybF"/>
</dbReference>
<dbReference type="InterPro" id="IPR020538">
    <property type="entry name" value="Hydgase_Ni_incorp_HypA/HybF_CS"/>
</dbReference>
<evidence type="ECO:0000256" key="5">
    <source>
        <dbReference type="HAMAP-Rule" id="MF_00213"/>
    </source>
</evidence>
<evidence type="ECO:0000313" key="6">
    <source>
        <dbReference type="EMBL" id="BDG01378.1"/>
    </source>
</evidence>
<feature type="binding site" evidence="5">
    <location>
        <position position="73"/>
    </location>
    <ligand>
        <name>Zn(2+)</name>
        <dbReference type="ChEBI" id="CHEBI:29105"/>
    </ligand>
</feature>
<dbReference type="EMBL" id="AP025591">
    <property type="protein sequence ID" value="BDG01378.1"/>
    <property type="molecule type" value="Genomic_DNA"/>
</dbReference>
<protein>
    <recommendedName>
        <fullName evidence="5">Hydrogenase maturation factor HypA</fullName>
    </recommendedName>
</protein>
<keyword evidence="3 5" id="KW-0479">Metal-binding</keyword>
<proteinExistence type="inferred from homology"/>
<dbReference type="Proteomes" id="UP001162891">
    <property type="component" value="Chromosome"/>
</dbReference>
<reference evidence="7" key="1">
    <citation type="journal article" date="2022" name="Int. J. Syst. Evol. Microbiol.">
        <title>Anaeromyxobacter oryzae sp. nov., Anaeromyxobacter diazotrophicus sp. nov. and Anaeromyxobacter paludicola sp. nov., isolated from paddy soils.</title>
        <authorList>
            <person name="Itoh H."/>
            <person name="Xu Z."/>
            <person name="Mise K."/>
            <person name="Masuda Y."/>
            <person name="Ushijima N."/>
            <person name="Hayakawa C."/>
            <person name="Shiratori Y."/>
            <person name="Senoo K."/>
        </authorList>
    </citation>
    <scope>NUCLEOTIDE SEQUENCE [LARGE SCALE GENOMIC DNA]</scope>
    <source>
        <strain evidence="7">Red232</strain>
    </source>
</reference>
<gene>
    <name evidence="6" type="primary">hypA_1</name>
    <name evidence="5" type="synonym">hypA</name>
    <name evidence="6" type="ORF">AMOR_03740</name>
</gene>
<evidence type="ECO:0000256" key="4">
    <source>
        <dbReference type="ARBA" id="ARBA00022833"/>
    </source>
</evidence>
<feature type="binding site" evidence="5">
    <location>
        <position position="89"/>
    </location>
    <ligand>
        <name>Zn(2+)</name>
        <dbReference type="ChEBI" id="CHEBI:29105"/>
    </ligand>
</feature>
<keyword evidence="7" id="KW-1185">Reference proteome</keyword>
<comment type="function">
    <text evidence="5">Involved in the maturation of [NiFe] hydrogenases. Required for nickel insertion into the metal center of the hydrogenase.</text>
</comment>
<dbReference type="PANTHER" id="PTHR34535">
    <property type="entry name" value="HYDROGENASE MATURATION FACTOR HYPA"/>
    <property type="match status" value="1"/>
</dbReference>
<keyword evidence="4 5" id="KW-0862">Zinc</keyword>
<dbReference type="PIRSF" id="PIRSF004761">
    <property type="entry name" value="Hydrgn_mat_HypA"/>
    <property type="match status" value="1"/>
</dbReference>
<name>A0ABM7WPJ7_9BACT</name>
<dbReference type="PANTHER" id="PTHR34535:SF3">
    <property type="entry name" value="HYDROGENASE MATURATION FACTOR HYPA"/>
    <property type="match status" value="1"/>
</dbReference>
<accession>A0ABM7WPJ7</accession>
<evidence type="ECO:0000256" key="1">
    <source>
        <dbReference type="ARBA" id="ARBA00010748"/>
    </source>
</evidence>
<dbReference type="Pfam" id="PF01155">
    <property type="entry name" value="HypA"/>
    <property type="match status" value="1"/>
</dbReference>
<feature type="binding site" evidence="5">
    <location>
        <position position="70"/>
    </location>
    <ligand>
        <name>Zn(2+)</name>
        <dbReference type="ChEBI" id="CHEBI:29105"/>
    </ligand>
</feature>
<keyword evidence="2 5" id="KW-0533">Nickel</keyword>
<comment type="similarity">
    <text evidence="1 5">Belongs to the HypA/HybF family.</text>
</comment>
<dbReference type="RefSeq" id="WP_248357857.1">
    <property type="nucleotide sequence ID" value="NZ_AP025591.1"/>
</dbReference>
<evidence type="ECO:0000313" key="7">
    <source>
        <dbReference type="Proteomes" id="UP001162891"/>
    </source>
</evidence>
<dbReference type="HAMAP" id="MF_00213">
    <property type="entry name" value="HypA_HybF"/>
    <property type="match status" value="1"/>
</dbReference>
<evidence type="ECO:0000256" key="3">
    <source>
        <dbReference type="ARBA" id="ARBA00022723"/>
    </source>
</evidence>
<organism evidence="6 7">
    <name type="scientific">Anaeromyxobacter oryzae</name>
    <dbReference type="NCBI Taxonomy" id="2918170"/>
    <lineage>
        <taxon>Bacteria</taxon>
        <taxon>Pseudomonadati</taxon>
        <taxon>Myxococcota</taxon>
        <taxon>Myxococcia</taxon>
        <taxon>Myxococcales</taxon>
        <taxon>Cystobacterineae</taxon>
        <taxon>Anaeromyxobacteraceae</taxon>
        <taxon>Anaeromyxobacter</taxon>
    </lineage>
</organism>
<feature type="binding site" evidence="5">
    <location>
        <position position="2"/>
    </location>
    <ligand>
        <name>Ni(2+)</name>
        <dbReference type="ChEBI" id="CHEBI:49786"/>
    </ligand>
</feature>
<evidence type="ECO:0000256" key="2">
    <source>
        <dbReference type="ARBA" id="ARBA00022596"/>
    </source>
</evidence>
<dbReference type="Gene3D" id="3.30.2320.80">
    <property type="match status" value="1"/>
</dbReference>
<dbReference type="PROSITE" id="PS01249">
    <property type="entry name" value="HYPA"/>
    <property type="match status" value="1"/>
</dbReference>
<feature type="binding site" evidence="5">
    <location>
        <position position="87"/>
    </location>
    <ligand>
        <name>Zn(2+)</name>
        <dbReference type="ChEBI" id="CHEBI:29105"/>
    </ligand>
</feature>
<sequence>MHELAIAESVVDAVGERVGGARVTRVLVEVGRLTCVEPDALRFCFEACARGTALEGAALEIVEVSARATCRTCGARDAEVDARVPLCACGSADLELVAGDRLLVQAVEVA</sequence>